<gene>
    <name evidence="2" type="ORF">DLSSTS7063_01433</name>
</gene>
<dbReference type="Proteomes" id="UP000398619">
    <property type="component" value="Unassembled WGS sequence"/>
</dbReference>
<feature type="domain" description="Glycosyltransferase 2-like" evidence="1">
    <location>
        <begin position="8"/>
        <end position="173"/>
    </location>
</feature>
<dbReference type="CDD" id="cd04179">
    <property type="entry name" value="DPM_DPG-synthase_like"/>
    <property type="match status" value="1"/>
</dbReference>
<evidence type="ECO:0000313" key="2">
    <source>
        <dbReference type="EMBL" id="VUX04351.1"/>
    </source>
</evidence>
<dbReference type="InterPro" id="IPR029044">
    <property type="entry name" value="Nucleotide-diphossugar_trans"/>
</dbReference>
<dbReference type="EMBL" id="CABHNM010000032">
    <property type="protein sequence ID" value="VUX04351.1"/>
    <property type="molecule type" value="Genomic_DNA"/>
</dbReference>
<dbReference type="RefSeq" id="WP_186290186.1">
    <property type="nucleotide sequence ID" value="NZ_CABHNM010000032.1"/>
</dbReference>
<dbReference type="SUPFAM" id="SSF53448">
    <property type="entry name" value="Nucleotide-diphospho-sugar transferases"/>
    <property type="match status" value="1"/>
</dbReference>
<dbReference type="Pfam" id="PF00535">
    <property type="entry name" value="Glycos_transf_2"/>
    <property type="match status" value="1"/>
</dbReference>
<evidence type="ECO:0000313" key="3">
    <source>
        <dbReference type="Proteomes" id="UP000398619"/>
    </source>
</evidence>
<reference evidence="2 3" key="1">
    <citation type="submission" date="2019-07" db="EMBL/GenBank/DDBJ databases">
        <authorList>
            <person name="Hibberd C M."/>
            <person name="Gehrig L. J."/>
            <person name="Chang H.-W."/>
            <person name="Venkatesh S."/>
        </authorList>
    </citation>
    <scope>NUCLEOTIDE SEQUENCE [LARGE SCALE GENOMIC DNA]</scope>
    <source>
        <strain evidence="2">Dorea_longicatena_SSTS_Bg7063</strain>
    </source>
</reference>
<organism evidence="2 3">
    <name type="scientific">Dorea longicatena</name>
    <dbReference type="NCBI Taxonomy" id="88431"/>
    <lineage>
        <taxon>Bacteria</taxon>
        <taxon>Bacillati</taxon>
        <taxon>Bacillota</taxon>
        <taxon>Clostridia</taxon>
        <taxon>Lachnospirales</taxon>
        <taxon>Lachnospiraceae</taxon>
        <taxon>Dorea</taxon>
    </lineage>
</organism>
<dbReference type="PANTHER" id="PTHR48090:SF7">
    <property type="entry name" value="RFBJ PROTEIN"/>
    <property type="match status" value="1"/>
</dbReference>
<sequence length="271" mass="30821">MKKKKVLVIIPAYNEQDTIKNVLDQLEKPEIAAIADVLVMNDASSDATNWIVKARGHALVSHVFNLGYGSGLQLGYKYAIRKGYQYVIQMDADGQHDVCNIPVIYDRLKQKDEDGRYPDIVLGSRFLDGSSPFPVSRAKKTAFHLFRFMMKTATGRTLADPTTGLQGLSRKAVLYYSKYNHFDDKYPDVNMIIQMLLLQFKVVEIPAVMHARETGVSMHSGWKPVWYMFRMFFSVLAVIFRCKVLKIDEGAGLKGDLKEEQEKKISKKQTV</sequence>
<evidence type="ECO:0000259" key="1">
    <source>
        <dbReference type="Pfam" id="PF00535"/>
    </source>
</evidence>
<accession>A0A564TCE3</accession>
<dbReference type="InterPro" id="IPR001173">
    <property type="entry name" value="Glyco_trans_2-like"/>
</dbReference>
<dbReference type="EC" id="2.4.1.54" evidence="2"/>
<dbReference type="GO" id="GO:0047267">
    <property type="term" value="F:undecaprenyl-phosphate mannosyltransferase activity"/>
    <property type="evidence" value="ECO:0007669"/>
    <property type="project" value="UniProtKB-EC"/>
</dbReference>
<dbReference type="Gene3D" id="3.90.550.10">
    <property type="entry name" value="Spore Coat Polysaccharide Biosynthesis Protein SpsA, Chain A"/>
    <property type="match status" value="1"/>
</dbReference>
<dbReference type="AlphaFoldDB" id="A0A564TCE3"/>
<dbReference type="InterPro" id="IPR050256">
    <property type="entry name" value="Glycosyltransferase_2"/>
</dbReference>
<keyword evidence="2" id="KW-0808">Transferase</keyword>
<name>A0A564TCE3_9FIRM</name>
<proteinExistence type="predicted"/>
<protein>
    <submittedName>
        <fullName evidence="2">Undecaprenyl-phosphate mannosyltransferase</fullName>
        <ecNumber evidence="2">2.4.1.54</ecNumber>
    </submittedName>
</protein>
<keyword evidence="2" id="KW-0328">Glycosyltransferase</keyword>
<dbReference type="PANTHER" id="PTHR48090">
    <property type="entry name" value="UNDECAPRENYL-PHOSPHATE 4-DEOXY-4-FORMAMIDO-L-ARABINOSE TRANSFERASE-RELATED"/>
    <property type="match status" value="1"/>
</dbReference>